<proteinExistence type="predicted"/>
<keyword evidence="2" id="KW-1185">Reference proteome</keyword>
<evidence type="ECO:0000313" key="2">
    <source>
        <dbReference type="Proteomes" id="UP000276133"/>
    </source>
</evidence>
<protein>
    <submittedName>
        <fullName evidence="1">Uncharacterized protein</fullName>
    </submittedName>
</protein>
<accession>A0A3M7PP14</accession>
<evidence type="ECO:0000313" key="1">
    <source>
        <dbReference type="EMBL" id="RNA00823.1"/>
    </source>
</evidence>
<dbReference type="EMBL" id="REGN01009593">
    <property type="protein sequence ID" value="RNA00823.1"/>
    <property type="molecule type" value="Genomic_DNA"/>
</dbReference>
<organism evidence="1 2">
    <name type="scientific">Brachionus plicatilis</name>
    <name type="common">Marine rotifer</name>
    <name type="synonym">Brachionus muelleri</name>
    <dbReference type="NCBI Taxonomy" id="10195"/>
    <lineage>
        <taxon>Eukaryota</taxon>
        <taxon>Metazoa</taxon>
        <taxon>Spiralia</taxon>
        <taxon>Gnathifera</taxon>
        <taxon>Rotifera</taxon>
        <taxon>Eurotatoria</taxon>
        <taxon>Monogononta</taxon>
        <taxon>Pseudotrocha</taxon>
        <taxon>Ploima</taxon>
        <taxon>Brachionidae</taxon>
        <taxon>Brachionus</taxon>
    </lineage>
</organism>
<comment type="caution">
    <text evidence="1">The sequence shown here is derived from an EMBL/GenBank/DDBJ whole genome shotgun (WGS) entry which is preliminary data.</text>
</comment>
<name>A0A3M7PP14_BRAPC</name>
<gene>
    <name evidence="1" type="ORF">BpHYR1_033996</name>
</gene>
<dbReference type="AlphaFoldDB" id="A0A3M7PP14"/>
<reference evidence="1 2" key="1">
    <citation type="journal article" date="2018" name="Sci. Rep.">
        <title>Genomic signatures of local adaptation to the degree of environmental predictability in rotifers.</title>
        <authorList>
            <person name="Franch-Gras L."/>
            <person name="Hahn C."/>
            <person name="Garcia-Roger E.M."/>
            <person name="Carmona M.J."/>
            <person name="Serra M."/>
            <person name="Gomez A."/>
        </authorList>
    </citation>
    <scope>NUCLEOTIDE SEQUENCE [LARGE SCALE GENOMIC DNA]</scope>
    <source>
        <strain evidence="1">HYR1</strain>
    </source>
</reference>
<dbReference type="Proteomes" id="UP000276133">
    <property type="component" value="Unassembled WGS sequence"/>
</dbReference>
<sequence>MFIVFTKRSIFGKNGKVSEIQNGHTIFRCDFRPQIRSKRIRSCEKYELFNCKNLNNKNSTIGPILNNIFSDTKEYWLTV</sequence>